<dbReference type="Pfam" id="PF01042">
    <property type="entry name" value="Ribonuc_L-PSP"/>
    <property type="match status" value="1"/>
</dbReference>
<evidence type="ECO:0000313" key="1">
    <source>
        <dbReference type="EMBL" id="TQM73692.1"/>
    </source>
</evidence>
<dbReference type="CDD" id="cd00448">
    <property type="entry name" value="YjgF_YER057c_UK114_family"/>
    <property type="match status" value="1"/>
</dbReference>
<organism evidence="1 2">
    <name type="scientific">Thermopolyspora flexuosa</name>
    <dbReference type="NCBI Taxonomy" id="103836"/>
    <lineage>
        <taxon>Bacteria</taxon>
        <taxon>Bacillati</taxon>
        <taxon>Actinomycetota</taxon>
        <taxon>Actinomycetes</taxon>
        <taxon>Streptosporangiales</taxon>
        <taxon>Streptosporangiaceae</taxon>
        <taxon>Thermopolyspora</taxon>
    </lineage>
</organism>
<dbReference type="AlphaFoldDB" id="A0A543IT28"/>
<name>A0A543IT28_9ACTN</name>
<gene>
    <name evidence="1" type="ORF">FHX40_0345</name>
</gene>
<dbReference type="Gene3D" id="3.30.1330.40">
    <property type="entry name" value="RutC-like"/>
    <property type="match status" value="1"/>
</dbReference>
<protein>
    <submittedName>
        <fullName evidence="1">2-iminobutanoate/2-iminopropanoate deaminase</fullName>
    </submittedName>
</protein>
<dbReference type="InterPro" id="IPR006175">
    <property type="entry name" value="YjgF/YER057c/UK114"/>
</dbReference>
<dbReference type="SUPFAM" id="SSF55298">
    <property type="entry name" value="YjgF-like"/>
    <property type="match status" value="1"/>
</dbReference>
<dbReference type="EMBL" id="VFPQ01000001">
    <property type="protein sequence ID" value="TQM73692.1"/>
    <property type="molecule type" value="Genomic_DNA"/>
</dbReference>
<accession>A0A543IT28</accession>
<dbReference type="RefSeq" id="WP_211350132.1">
    <property type="nucleotide sequence ID" value="NZ_BMPV01000004.1"/>
</dbReference>
<comment type="caution">
    <text evidence="1">The sequence shown here is derived from an EMBL/GenBank/DDBJ whole genome shotgun (WGS) entry which is preliminary data.</text>
</comment>
<reference evidence="1 2" key="1">
    <citation type="submission" date="2019-06" db="EMBL/GenBank/DDBJ databases">
        <title>Sequencing the genomes of 1000 actinobacteria strains.</title>
        <authorList>
            <person name="Klenk H.-P."/>
        </authorList>
    </citation>
    <scope>NUCLEOTIDE SEQUENCE [LARGE SCALE GENOMIC DNA]</scope>
    <source>
        <strain evidence="1 2">DSM 43186</strain>
    </source>
</reference>
<dbReference type="InterPro" id="IPR035959">
    <property type="entry name" value="RutC-like_sf"/>
</dbReference>
<evidence type="ECO:0000313" key="2">
    <source>
        <dbReference type="Proteomes" id="UP000319213"/>
    </source>
</evidence>
<sequence>MRRKSISVPGLDHDDQPGPAAVTVTGAIGGLLVTGGISGHDPETGEIPKKAADEVAQAFANLRAILDAADCTPENVAKITIFTTDRSIREHVTREWLAMFPDPESRPVCHTLVQQLTGMRLQLDCLAVLAAQA</sequence>
<dbReference type="Proteomes" id="UP000319213">
    <property type="component" value="Unassembled WGS sequence"/>
</dbReference>
<proteinExistence type="predicted"/>
<keyword evidence="2" id="KW-1185">Reference proteome</keyword>